<dbReference type="AlphaFoldDB" id="A0A251RQT6"/>
<gene>
    <name evidence="1" type="ORF">HannXRQ_Chr17g0553931</name>
</gene>
<accession>A0A251RQT6</accession>
<dbReference type="InParanoid" id="A0A251RQT6"/>
<proteinExistence type="predicted"/>
<reference evidence="2" key="1">
    <citation type="journal article" date="2017" name="Nature">
        <title>The sunflower genome provides insights into oil metabolism, flowering and Asterid evolution.</title>
        <authorList>
            <person name="Badouin H."/>
            <person name="Gouzy J."/>
            <person name="Grassa C.J."/>
            <person name="Murat F."/>
            <person name="Staton S.E."/>
            <person name="Cottret L."/>
            <person name="Lelandais-Briere C."/>
            <person name="Owens G.L."/>
            <person name="Carrere S."/>
            <person name="Mayjonade B."/>
            <person name="Legrand L."/>
            <person name="Gill N."/>
            <person name="Kane N.C."/>
            <person name="Bowers J.E."/>
            <person name="Hubner S."/>
            <person name="Bellec A."/>
            <person name="Berard A."/>
            <person name="Berges H."/>
            <person name="Blanchet N."/>
            <person name="Boniface M.C."/>
            <person name="Brunel D."/>
            <person name="Catrice O."/>
            <person name="Chaidir N."/>
            <person name="Claudel C."/>
            <person name="Donnadieu C."/>
            <person name="Faraut T."/>
            <person name="Fievet G."/>
            <person name="Helmstetter N."/>
            <person name="King M."/>
            <person name="Knapp S.J."/>
            <person name="Lai Z."/>
            <person name="Le Paslier M.C."/>
            <person name="Lippi Y."/>
            <person name="Lorenzon L."/>
            <person name="Mandel J.R."/>
            <person name="Marage G."/>
            <person name="Marchand G."/>
            <person name="Marquand E."/>
            <person name="Bret-Mestries E."/>
            <person name="Morien E."/>
            <person name="Nambeesan S."/>
            <person name="Nguyen T."/>
            <person name="Pegot-Espagnet P."/>
            <person name="Pouilly N."/>
            <person name="Raftis F."/>
            <person name="Sallet E."/>
            <person name="Schiex T."/>
            <person name="Thomas J."/>
            <person name="Vandecasteele C."/>
            <person name="Vares D."/>
            <person name="Vear F."/>
            <person name="Vautrin S."/>
            <person name="Crespi M."/>
            <person name="Mangin B."/>
            <person name="Burke J.M."/>
            <person name="Salse J."/>
            <person name="Munos S."/>
            <person name="Vincourt P."/>
            <person name="Rieseberg L.H."/>
            <person name="Langlade N.B."/>
        </authorList>
    </citation>
    <scope>NUCLEOTIDE SEQUENCE [LARGE SCALE GENOMIC DNA]</scope>
    <source>
        <strain evidence="2">cv. SF193</strain>
    </source>
</reference>
<sequence length="107" mass="12023">MSTISVPESLPGPLSLPPSLGSVTLPTSLPRRRKLPLLALQFQLLKRPFGAKGKRGKLLMNSKDSLSFASNFLITNLLRLKLILAMLRTRRARLLIFNKWACLRISR</sequence>
<organism evidence="1 2">
    <name type="scientific">Helianthus annuus</name>
    <name type="common">Common sunflower</name>
    <dbReference type="NCBI Taxonomy" id="4232"/>
    <lineage>
        <taxon>Eukaryota</taxon>
        <taxon>Viridiplantae</taxon>
        <taxon>Streptophyta</taxon>
        <taxon>Embryophyta</taxon>
        <taxon>Tracheophyta</taxon>
        <taxon>Spermatophyta</taxon>
        <taxon>Magnoliopsida</taxon>
        <taxon>eudicotyledons</taxon>
        <taxon>Gunneridae</taxon>
        <taxon>Pentapetalae</taxon>
        <taxon>asterids</taxon>
        <taxon>campanulids</taxon>
        <taxon>Asterales</taxon>
        <taxon>Asteraceae</taxon>
        <taxon>Asteroideae</taxon>
        <taxon>Heliantheae alliance</taxon>
        <taxon>Heliantheae</taxon>
        <taxon>Helianthus</taxon>
    </lineage>
</organism>
<evidence type="ECO:0000313" key="1">
    <source>
        <dbReference type="EMBL" id="OTF86726.1"/>
    </source>
</evidence>
<protein>
    <submittedName>
        <fullName evidence="1">Uncharacterized protein</fullName>
    </submittedName>
</protein>
<dbReference type="Proteomes" id="UP000215914">
    <property type="component" value="Chromosome 17"/>
</dbReference>
<keyword evidence="2" id="KW-1185">Reference proteome</keyword>
<dbReference type="EMBL" id="CM007906">
    <property type="protein sequence ID" value="OTF86726.1"/>
    <property type="molecule type" value="Genomic_DNA"/>
</dbReference>
<evidence type="ECO:0000313" key="2">
    <source>
        <dbReference type="Proteomes" id="UP000215914"/>
    </source>
</evidence>
<name>A0A251RQT6_HELAN</name>